<sequence>MTKTGTKLVNGYQFGTELQCQKLVDIVKQQRQQHPTKIEKFILILFGI</sequence>
<gene>
    <name evidence="1" type="ORF">GSPATT00039484001</name>
</gene>
<dbReference type="Proteomes" id="UP000000600">
    <property type="component" value="Unassembled WGS sequence"/>
</dbReference>
<reference evidence="1 2" key="1">
    <citation type="journal article" date="2006" name="Nature">
        <title>Global trends of whole-genome duplications revealed by the ciliate Paramecium tetraurelia.</title>
        <authorList>
            <consortium name="Genoscope"/>
            <person name="Aury J.-M."/>
            <person name="Jaillon O."/>
            <person name="Duret L."/>
            <person name="Noel B."/>
            <person name="Jubin C."/>
            <person name="Porcel B.M."/>
            <person name="Segurens B."/>
            <person name="Daubin V."/>
            <person name="Anthouard V."/>
            <person name="Aiach N."/>
            <person name="Arnaiz O."/>
            <person name="Billaut A."/>
            <person name="Beisson J."/>
            <person name="Blanc I."/>
            <person name="Bouhouche K."/>
            <person name="Camara F."/>
            <person name="Duharcourt S."/>
            <person name="Guigo R."/>
            <person name="Gogendeau D."/>
            <person name="Katinka M."/>
            <person name="Keller A.-M."/>
            <person name="Kissmehl R."/>
            <person name="Klotz C."/>
            <person name="Koll F."/>
            <person name="Le Moue A."/>
            <person name="Lepere C."/>
            <person name="Malinsky S."/>
            <person name="Nowacki M."/>
            <person name="Nowak J.K."/>
            <person name="Plattner H."/>
            <person name="Poulain J."/>
            <person name="Ruiz F."/>
            <person name="Serrano V."/>
            <person name="Zagulski M."/>
            <person name="Dessen P."/>
            <person name="Betermier M."/>
            <person name="Weissenbach J."/>
            <person name="Scarpelli C."/>
            <person name="Schachter V."/>
            <person name="Sperling L."/>
            <person name="Meyer E."/>
            <person name="Cohen J."/>
            <person name="Wincker P."/>
        </authorList>
    </citation>
    <scope>NUCLEOTIDE SEQUENCE [LARGE SCALE GENOMIC DNA]</scope>
    <source>
        <strain evidence="1 2">Stock d4-2</strain>
    </source>
</reference>
<dbReference type="EMBL" id="CT868422">
    <property type="protein sequence ID" value="CAK81922.1"/>
    <property type="molecule type" value="Genomic_DNA"/>
</dbReference>
<dbReference type="RefSeq" id="XP_001449319.1">
    <property type="nucleotide sequence ID" value="XM_001449282.1"/>
</dbReference>
<proteinExistence type="predicted"/>
<protein>
    <submittedName>
        <fullName evidence="1">Uncharacterized protein</fullName>
    </submittedName>
</protein>
<dbReference type="InParanoid" id="A0DFV5"/>
<keyword evidence="2" id="KW-1185">Reference proteome</keyword>
<dbReference type="AlphaFoldDB" id="A0DFV5"/>
<dbReference type="HOGENOM" id="CLU_3161127_0_0_1"/>
<name>A0DFV5_PARTE</name>
<dbReference type="GeneID" id="5035104"/>
<evidence type="ECO:0000313" key="1">
    <source>
        <dbReference type="EMBL" id="CAK81922.1"/>
    </source>
</evidence>
<organism evidence="1 2">
    <name type="scientific">Paramecium tetraurelia</name>
    <dbReference type="NCBI Taxonomy" id="5888"/>
    <lineage>
        <taxon>Eukaryota</taxon>
        <taxon>Sar</taxon>
        <taxon>Alveolata</taxon>
        <taxon>Ciliophora</taxon>
        <taxon>Intramacronucleata</taxon>
        <taxon>Oligohymenophorea</taxon>
        <taxon>Peniculida</taxon>
        <taxon>Parameciidae</taxon>
        <taxon>Paramecium</taxon>
    </lineage>
</organism>
<evidence type="ECO:0000313" key="2">
    <source>
        <dbReference type="Proteomes" id="UP000000600"/>
    </source>
</evidence>
<dbReference type="KEGG" id="ptm:GSPATT00039484001"/>
<accession>A0DFV5</accession>